<dbReference type="AlphaFoldDB" id="A0AA97EN29"/>
<accession>A0AA97EN29</accession>
<organism evidence="1 2">
    <name type="scientific">Hwangdonia lutea</name>
    <dbReference type="NCBI Taxonomy" id="3075823"/>
    <lineage>
        <taxon>Bacteria</taxon>
        <taxon>Pseudomonadati</taxon>
        <taxon>Bacteroidota</taxon>
        <taxon>Flavobacteriia</taxon>
        <taxon>Flavobacteriales</taxon>
        <taxon>Flavobacteriaceae</taxon>
        <taxon>Hwangdonia</taxon>
    </lineage>
</organism>
<keyword evidence="2" id="KW-1185">Reference proteome</keyword>
<dbReference type="EMBL" id="CP136521">
    <property type="protein sequence ID" value="WOD43971.1"/>
    <property type="molecule type" value="Genomic_DNA"/>
</dbReference>
<sequence length="274" mass="32667">MQKPEIGILTTVANFELYNITSQYFPKGIKRYVIDGSNGMHGIYSIFYMFKKLSKEGIDWLILADEDVIFKESNVVFSIIDKMKKEKITVSGVRDGGVIKHRAYNPFMVNTFFTIINFKEILADWNFKEVKKHQYILPNEFTIDRSELKGQYDLNSLYEPYYCFFLWLKRKERKFLYLEGIMLEDDISNSLLFNGKEFAYHTWYARSYNVNKKHTKRINNILLSLDIDINNDNNNSNNLHYKIYRDAFFHVKIKIKKYYTRIVNKLSGKSYNIQ</sequence>
<evidence type="ECO:0000313" key="2">
    <source>
        <dbReference type="Proteomes" id="UP001302486"/>
    </source>
</evidence>
<evidence type="ECO:0000313" key="1">
    <source>
        <dbReference type="EMBL" id="WOD43971.1"/>
    </source>
</evidence>
<dbReference type="RefSeq" id="WP_316983648.1">
    <property type="nucleotide sequence ID" value="NZ_CP136521.1"/>
</dbReference>
<protein>
    <submittedName>
        <fullName evidence="1">Uncharacterized protein</fullName>
    </submittedName>
</protein>
<gene>
    <name evidence="1" type="ORF">RNZ46_01620</name>
</gene>
<name>A0AA97EN29_9FLAO</name>
<proteinExistence type="predicted"/>
<reference evidence="2" key="1">
    <citation type="submission" date="2024-06" db="EMBL/GenBank/DDBJ databases">
        <title>Hwangdonia haimaensis gen. nov., sp. nov., a member of the family Flavobacteriaceae isolated from the haima cold seep.</title>
        <authorList>
            <person name="Li J."/>
        </authorList>
    </citation>
    <scope>NUCLEOTIDE SEQUENCE [LARGE SCALE GENOMIC DNA]</scope>
    <source>
        <strain evidence="2">SCSIO 19198</strain>
    </source>
</reference>
<dbReference type="KEGG" id="hws:RNZ46_01620"/>
<dbReference type="Proteomes" id="UP001302486">
    <property type="component" value="Chromosome"/>
</dbReference>